<feature type="domain" description="LysM" evidence="3">
    <location>
        <begin position="30"/>
        <end position="77"/>
    </location>
</feature>
<gene>
    <name evidence="4" type="ORF">BG006_004271</name>
</gene>
<feature type="chain" id="PRO_5040281545" description="LysM domain-containing protein" evidence="2">
    <location>
        <begin position="20"/>
        <end position="166"/>
    </location>
</feature>
<dbReference type="CDD" id="cd00118">
    <property type="entry name" value="LysM"/>
    <property type="match status" value="1"/>
</dbReference>
<dbReference type="Proteomes" id="UP000696485">
    <property type="component" value="Unassembled WGS sequence"/>
</dbReference>
<dbReference type="AlphaFoldDB" id="A0A9P5SLA3"/>
<keyword evidence="5" id="KW-1185">Reference proteome</keyword>
<evidence type="ECO:0000313" key="4">
    <source>
        <dbReference type="EMBL" id="KAF9332849.1"/>
    </source>
</evidence>
<evidence type="ECO:0000313" key="5">
    <source>
        <dbReference type="Proteomes" id="UP000696485"/>
    </source>
</evidence>
<evidence type="ECO:0000259" key="3">
    <source>
        <dbReference type="PROSITE" id="PS51782"/>
    </source>
</evidence>
<dbReference type="EMBL" id="JAAAUY010000236">
    <property type="protein sequence ID" value="KAF9332849.1"/>
    <property type="molecule type" value="Genomic_DNA"/>
</dbReference>
<evidence type="ECO:0000256" key="1">
    <source>
        <dbReference type="SAM" id="MobiDB-lite"/>
    </source>
</evidence>
<reference evidence="4" key="1">
    <citation type="journal article" date="2020" name="Fungal Divers.">
        <title>Resolving the Mortierellaceae phylogeny through synthesis of multi-gene phylogenetics and phylogenomics.</title>
        <authorList>
            <person name="Vandepol N."/>
            <person name="Liber J."/>
            <person name="Desiro A."/>
            <person name="Na H."/>
            <person name="Kennedy M."/>
            <person name="Barry K."/>
            <person name="Grigoriev I.V."/>
            <person name="Miller A.N."/>
            <person name="O'Donnell K."/>
            <person name="Stajich J.E."/>
            <person name="Bonito G."/>
        </authorList>
    </citation>
    <scope>NUCLEOTIDE SEQUENCE</scope>
    <source>
        <strain evidence="4">NVP1</strain>
    </source>
</reference>
<feature type="region of interest" description="Disordered" evidence="1">
    <location>
        <begin position="87"/>
        <end position="135"/>
    </location>
</feature>
<name>A0A9P5SLA3_9FUNG</name>
<comment type="caution">
    <text evidence="4">The sequence shown here is derived from an EMBL/GenBank/DDBJ whole genome shotgun (WGS) entry which is preliminary data.</text>
</comment>
<dbReference type="Gene3D" id="3.10.350.10">
    <property type="entry name" value="LysM domain"/>
    <property type="match status" value="1"/>
</dbReference>
<feature type="signal peptide" evidence="2">
    <location>
        <begin position="1"/>
        <end position="19"/>
    </location>
</feature>
<dbReference type="InterPro" id="IPR018392">
    <property type="entry name" value="LysM"/>
</dbReference>
<organism evidence="4 5">
    <name type="scientific">Podila minutissima</name>
    <dbReference type="NCBI Taxonomy" id="64525"/>
    <lineage>
        <taxon>Eukaryota</taxon>
        <taxon>Fungi</taxon>
        <taxon>Fungi incertae sedis</taxon>
        <taxon>Mucoromycota</taxon>
        <taxon>Mortierellomycotina</taxon>
        <taxon>Mortierellomycetes</taxon>
        <taxon>Mortierellales</taxon>
        <taxon>Mortierellaceae</taxon>
        <taxon>Podila</taxon>
    </lineage>
</organism>
<dbReference type="PROSITE" id="PS51782">
    <property type="entry name" value="LYSM"/>
    <property type="match status" value="1"/>
</dbReference>
<proteinExistence type="predicted"/>
<keyword evidence="2" id="KW-0732">Signal</keyword>
<evidence type="ECO:0000256" key="2">
    <source>
        <dbReference type="SAM" id="SignalP"/>
    </source>
</evidence>
<feature type="compositionally biased region" description="Low complexity" evidence="1">
    <location>
        <begin position="103"/>
        <end position="135"/>
    </location>
</feature>
<sequence>MKFTLSVAVLALAASQAMAVVPIPIKGCTKEVMVLPTDTGCDAFAAANGCTFADLLKWNDKLRPDCLNLDVGHPLCVSVTPGAGGNNTTAPAVPKPSATGAAPSGTVTSVPVVPPKATSSGAAATTTTGGPNAQVSTVAKVSSATSTKASMLLGAAGVIMSAVYML</sequence>
<accession>A0A9P5SLA3</accession>
<dbReference type="InterPro" id="IPR036779">
    <property type="entry name" value="LysM_dom_sf"/>
</dbReference>
<protein>
    <recommendedName>
        <fullName evidence="3">LysM domain-containing protein</fullName>
    </recommendedName>
</protein>